<dbReference type="GeneID" id="30034122"/>
<gene>
    <name evidence="8" type="primary">ASG1</name>
    <name evidence="8" type="ORF">AWJ20_2233</name>
</gene>
<dbReference type="PANTHER" id="PTHR47424:SF3">
    <property type="entry name" value="REGULATORY PROTEIN GAL4"/>
    <property type="match status" value="1"/>
</dbReference>
<evidence type="ECO:0000256" key="6">
    <source>
        <dbReference type="SAM" id="MobiDB-lite"/>
    </source>
</evidence>
<evidence type="ECO:0000313" key="8">
    <source>
        <dbReference type="EMBL" id="ANB14628.1"/>
    </source>
</evidence>
<feature type="compositionally biased region" description="Polar residues" evidence="6">
    <location>
        <begin position="215"/>
        <end position="261"/>
    </location>
</feature>
<keyword evidence="2" id="KW-0805">Transcription regulation</keyword>
<name>A0A167EZ30_9ASCO</name>
<dbReference type="Pfam" id="PF00172">
    <property type="entry name" value="Zn_clus"/>
    <property type="match status" value="1"/>
</dbReference>
<dbReference type="AlphaFoldDB" id="A0A167EZ30"/>
<dbReference type="OrthoDB" id="3364175at2759"/>
<dbReference type="KEGG" id="slb:AWJ20_2233"/>
<dbReference type="GO" id="GO:0000978">
    <property type="term" value="F:RNA polymerase II cis-regulatory region sequence-specific DNA binding"/>
    <property type="evidence" value="ECO:0007669"/>
    <property type="project" value="TreeGrafter"/>
</dbReference>
<evidence type="ECO:0000256" key="4">
    <source>
        <dbReference type="ARBA" id="ARBA00023163"/>
    </source>
</evidence>
<keyword evidence="4" id="KW-0804">Transcription</keyword>
<evidence type="ECO:0000256" key="1">
    <source>
        <dbReference type="ARBA" id="ARBA00022723"/>
    </source>
</evidence>
<dbReference type="CDD" id="cd00067">
    <property type="entry name" value="GAL4"/>
    <property type="match status" value="1"/>
</dbReference>
<dbReference type="GO" id="GO:0006351">
    <property type="term" value="P:DNA-templated transcription"/>
    <property type="evidence" value="ECO:0007669"/>
    <property type="project" value="InterPro"/>
</dbReference>
<dbReference type="PANTHER" id="PTHR47424">
    <property type="entry name" value="REGULATORY PROTEIN GAL4"/>
    <property type="match status" value="1"/>
</dbReference>
<dbReference type="EMBL" id="CP014503">
    <property type="protein sequence ID" value="ANB14628.1"/>
    <property type="molecule type" value="Genomic_DNA"/>
</dbReference>
<dbReference type="Pfam" id="PF04082">
    <property type="entry name" value="Fungal_trans"/>
    <property type="match status" value="1"/>
</dbReference>
<dbReference type="InterPro" id="IPR051127">
    <property type="entry name" value="Fungal_SecMet_Regulators"/>
</dbReference>
<dbReference type="InterPro" id="IPR001138">
    <property type="entry name" value="Zn2Cys6_DnaBD"/>
</dbReference>
<dbReference type="PROSITE" id="PS00463">
    <property type="entry name" value="ZN2_CY6_FUNGAL_1"/>
    <property type="match status" value="1"/>
</dbReference>
<dbReference type="SMART" id="SM00066">
    <property type="entry name" value="GAL4"/>
    <property type="match status" value="1"/>
</dbReference>
<dbReference type="InterPro" id="IPR007219">
    <property type="entry name" value="XnlR_reg_dom"/>
</dbReference>
<dbReference type="SUPFAM" id="SSF57701">
    <property type="entry name" value="Zn2/Cys6 DNA-binding domain"/>
    <property type="match status" value="1"/>
</dbReference>
<dbReference type="GO" id="GO:0000435">
    <property type="term" value="P:positive regulation of transcription from RNA polymerase II promoter by galactose"/>
    <property type="evidence" value="ECO:0007669"/>
    <property type="project" value="TreeGrafter"/>
</dbReference>
<keyword evidence="5" id="KW-0539">Nucleus</keyword>
<dbReference type="GO" id="GO:0008270">
    <property type="term" value="F:zinc ion binding"/>
    <property type="evidence" value="ECO:0007669"/>
    <property type="project" value="InterPro"/>
</dbReference>
<dbReference type="Proteomes" id="UP000189580">
    <property type="component" value="Chromosome b"/>
</dbReference>
<evidence type="ECO:0000256" key="5">
    <source>
        <dbReference type="ARBA" id="ARBA00023242"/>
    </source>
</evidence>
<dbReference type="RefSeq" id="XP_018737105.1">
    <property type="nucleotide sequence ID" value="XM_018879164.1"/>
</dbReference>
<dbReference type="PROSITE" id="PS50048">
    <property type="entry name" value="ZN2_CY6_FUNGAL_2"/>
    <property type="match status" value="1"/>
</dbReference>
<feature type="region of interest" description="Disordered" evidence="6">
    <location>
        <begin position="108"/>
        <end position="127"/>
    </location>
</feature>
<feature type="domain" description="Zn(2)-C6 fungal-type" evidence="7">
    <location>
        <begin position="53"/>
        <end position="83"/>
    </location>
</feature>
<dbReference type="CDD" id="cd12148">
    <property type="entry name" value="fungal_TF_MHR"/>
    <property type="match status" value="1"/>
</dbReference>
<accession>A0A167EZ30</accession>
<evidence type="ECO:0000256" key="2">
    <source>
        <dbReference type="ARBA" id="ARBA00023015"/>
    </source>
</evidence>
<evidence type="ECO:0000313" key="9">
    <source>
        <dbReference type="Proteomes" id="UP000189580"/>
    </source>
</evidence>
<dbReference type="GO" id="GO:0000981">
    <property type="term" value="F:DNA-binding transcription factor activity, RNA polymerase II-specific"/>
    <property type="evidence" value="ECO:0007669"/>
    <property type="project" value="InterPro"/>
</dbReference>
<proteinExistence type="predicted"/>
<dbReference type="GO" id="GO:0005634">
    <property type="term" value="C:nucleus"/>
    <property type="evidence" value="ECO:0007669"/>
    <property type="project" value="TreeGrafter"/>
</dbReference>
<reference evidence="8 9" key="1">
    <citation type="submission" date="2016-02" db="EMBL/GenBank/DDBJ databases">
        <title>Complete genome sequence and transcriptome regulation of the pentose utilising yeast Sugiyamaella lignohabitans.</title>
        <authorList>
            <person name="Bellasio M."/>
            <person name="Peymann A."/>
            <person name="Valli M."/>
            <person name="Sipitzky M."/>
            <person name="Graf A."/>
            <person name="Sauer M."/>
            <person name="Marx H."/>
            <person name="Mattanovich D."/>
        </authorList>
    </citation>
    <scope>NUCLEOTIDE SEQUENCE [LARGE SCALE GENOMIC DNA]</scope>
    <source>
        <strain evidence="8 9">CBS 10342</strain>
    </source>
</reference>
<dbReference type="SMART" id="SM00906">
    <property type="entry name" value="Fungal_trans"/>
    <property type="match status" value="1"/>
</dbReference>
<keyword evidence="3" id="KW-0238">DNA-binding</keyword>
<sequence length="886" mass="97633">MDGIKKSHQQVDGQGLESHSIVGERVDRSPIQEYDDSMYNDSSSTKRRRVNLACVQCRDRKVRCDGAQPSCGRCNSRGTNCTYAKKFARARVSAEYVRELEEKLGLVGGSDSRDWSQAPTSPGPRTVSTISLEEATSGVGSAIPSQSEQQGPGVHSINEGMFGENQSNSSQLLHHNSSFAVIPRTSQDSNMHSLGSNQLNANSISPSTTYSINSIDISPNGTADSNQPGTLSNSLKTSTDAGTSLSASISSRPKTVSSSSAFGDPEDPTTAADAMGATAKKTNARRQDFYGSSSAMSFMKLVEAAVNAGKGNSNMRANESEGSKNFAPHKYKMAYSCAPSYLTGGSAKEEDWVVPPRRLADHYVQSYFTYVYSLYPFIHQTSFMTAYNSVWVSDSEQTDTNNGNGNGTGTSRSDAFAKGSYGNNRINDGFDDSSDDELNDGHMFYCIMNMVFAFGCLFSSGVESISRESSSQVYFDRAREHLNFDVLATGDSGSLILLQALLLIGQYLQATQRPAACWNVVGLAIRVAQELGLHQEHHIASRPSVIEQELCRRLWYGCTLMDRIVSMTFGRPLMVTQDFKVNPPAFLDDSYITDSGTITPPKSSPPSILGFYQQTILLYDILADILQNVYDTHDSTAVDDDEQRLLVLTNILKTDCRLNKFKKNIPPHLQVEKILQHPPSNPFARQTNVLQARILHLEIMLYRPIVLSNSTLKGKQSPLNNDSSLQLSLENTICRLCVMSAINLIKLIFDNKDSPNVPAIWYNIFYIYTSASVLMAAKLRPSLKSELDSESMEAAWKMALHLLRIFEQTGPSATRCLRILEVLHDKISSASHHQSKPMFDFLPNLVDSEIDFGPDSDLLYSMMNDAYGPFSSNTIDFHYLDNLPGL</sequence>
<protein>
    <submittedName>
        <fullName evidence="8">Asg1p</fullName>
    </submittedName>
</protein>
<feature type="region of interest" description="Disordered" evidence="6">
    <location>
        <begin position="1"/>
        <end position="45"/>
    </location>
</feature>
<evidence type="ECO:0000256" key="3">
    <source>
        <dbReference type="ARBA" id="ARBA00023125"/>
    </source>
</evidence>
<feature type="region of interest" description="Disordered" evidence="6">
    <location>
        <begin position="215"/>
        <end position="282"/>
    </location>
</feature>
<keyword evidence="1" id="KW-0479">Metal-binding</keyword>
<dbReference type="Gene3D" id="4.10.240.10">
    <property type="entry name" value="Zn(2)-C6 fungal-type DNA-binding domain"/>
    <property type="match status" value="1"/>
</dbReference>
<organism evidence="8 9">
    <name type="scientific">Sugiyamaella lignohabitans</name>
    <dbReference type="NCBI Taxonomy" id="796027"/>
    <lineage>
        <taxon>Eukaryota</taxon>
        <taxon>Fungi</taxon>
        <taxon>Dikarya</taxon>
        <taxon>Ascomycota</taxon>
        <taxon>Saccharomycotina</taxon>
        <taxon>Dipodascomycetes</taxon>
        <taxon>Dipodascales</taxon>
        <taxon>Trichomonascaceae</taxon>
        <taxon>Sugiyamaella</taxon>
    </lineage>
</organism>
<feature type="region of interest" description="Disordered" evidence="6">
    <location>
        <begin position="136"/>
        <end position="170"/>
    </location>
</feature>
<dbReference type="InterPro" id="IPR036864">
    <property type="entry name" value="Zn2-C6_fun-type_DNA-bd_sf"/>
</dbReference>
<keyword evidence="9" id="KW-1185">Reference proteome</keyword>
<evidence type="ECO:0000259" key="7">
    <source>
        <dbReference type="PROSITE" id="PS50048"/>
    </source>
</evidence>